<feature type="transmembrane region" description="Helical" evidence="6">
    <location>
        <begin position="37"/>
        <end position="55"/>
    </location>
</feature>
<keyword evidence="5 6" id="KW-0472">Membrane</keyword>
<dbReference type="STRING" id="1642647.PSM36_1013"/>
<protein>
    <submittedName>
        <fullName evidence="8">ABC transporter</fullName>
    </submittedName>
</protein>
<evidence type="ECO:0000256" key="6">
    <source>
        <dbReference type="SAM" id="Phobius"/>
    </source>
</evidence>
<feature type="transmembrane region" description="Helical" evidence="6">
    <location>
        <begin position="202"/>
        <end position="224"/>
    </location>
</feature>
<dbReference type="KEGG" id="psac:PSM36_1013"/>
<sequence>MNNSNKSNFFFRLLHELRRVIYIMLDEYRIILKDSGLAVVFLGATLIYPILYSSIYHNETIHDMPIAVIDESQSTRSRELIRRLDATPDLSVAYQLNNIEEARESFYKQKTHGVVYIPKDYSQKINRNEQATVSIYCDMSSFMYYRTMMLGANLGILEVGKDIKIERMNADGITGRSAEISAAPFRYEKNILFNEPMGFASFLLPVVLVVIIHQTLFFGITMLTGSLREEKLVTIDPQLRQKGKLFPTIFGKTLCYFSMYIVICSYILLAVPRIFQLPHIGNPLDIIRFFTPFLLAVIFFSMLISVFIRNRETTMIIFPFFSVILLFLSGFSWPQSNMPWLWKTFGMIFPSTFGIQGYLKINSMGAGLQQVQFEYVALWIQTAVYLLATVFAYRIQMRTTGSSSYLSNFGQKFRIKGVFTGTDQN</sequence>
<dbReference type="GO" id="GO:0140359">
    <property type="term" value="F:ABC-type transporter activity"/>
    <property type="evidence" value="ECO:0007669"/>
    <property type="project" value="InterPro"/>
</dbReference>
<proteinExistence type="predicted"/>
<evidence type="ECO:0000256" key="1">
    <source>
        <dbReference type="ARBA" id="ARBA00004651"/>
    </source>
</evidence>
<dbReference type="Gene3D" id="3.40.1710.10">
    <property type="entry name" value="abc type-2 transporter like domain"/>
    <property type="match status" value="1"/>
</dbReference>
<keyword evidence="9" id="KW-1185">Reference proteome</keyword>
<evidence type="ECO:0000256" key="2">
    <source>
        <dbReference type="ARBA" id="ARBA00022475"/>
    </source>
</evidence>
<keyword evidence="3 6" id="KW-0812">Transmembrane</keyword>
<evidence type="ECO:0000313" key="8">
    <source>
        <dbReference type="EMBL" id="SCD19838.1"/>
    </source>
</evidence>
<dbReference type="Proteomes" id="UP000187464">
    <property type="component" value="Chromosome I"/>
</dbReference>
<dbReference type="InterPro" id="IPR013525">
    <property type="entry name" value="ABC2_TM"/>
</dbReference>
<evidence type="ECO:0000313" key="9">
    <source>
        <dbReference type="Proteomes" id="UP000187464"/>
    </source>
</evidence>
<name>A0A1R3T3J3_9BACT</name>
<feature type="domain" description="ABC-2 type transporter transmembrane" evidence="7">
    <location>
        <begin position="42"/>
        <end position="390"/>
    </location>
</feature>
<evidence type="ECO:0000256" key="3">
    <source>
        <dbReference type="ARBA" id="ARBA00022692"/>
    </source>
</evidence>
<gene>
    <name evidence="8" type="ORF">PSM36_1013</name>
</gene>
<accession>A0A1R3T3J3</accession>
<feature type="transmembrane region" description="Helical" evidence="6">
    <location>
        <begin position="373"/>
        <end position="395"/>
    </location>
</feature>
<evidence type="ECO:0000256" key="5">
    <source>
        <dbReference type="ARBA" id="ARBA00023136"/>
    </source>
</evidence>
<dbReference type="GO" id="GO:0005886">
    <property type="term" value="C:plasma membrane"/>
    <property type="evidence" value="ECO:0007669"/>
    <property type="project" value="UniProtKB-SubCell"/>
</dbReference>
<dbReference type="InterPro" id="IPR051449">
    <property type="entry name" value="ABC-2_transporter_component"/>
</dbReference>
<keyword evidence="4 6" id="KW-1133">Transmembrane helix</keyword>
<dbReference type="PANTHER" id="PTHR30294">
    <property type="entry name" value="MEMBRANE COMPONENT OF ABC TRANSPORTER YHHJ-RELATED"/>
    <property type="match status" value="1"/>
</dbReference>
<evidence type="ECO:0000259" key="7">
    <source>
        <dbReference type="Pfam" id="PF12698"/>
    </source>
</evidence>
<dbReference type="RefSeq" id="WP_076929368.1">
    <property type="nucleotide sequence ID" value="NZ_LT605205.1"/>
</dbReference>
<comment type="subcellular location">
    <subcellularLocation>
        <location evidence="1">Cell membrane</location>
        <topology evidence="1">Multi-pass membrane protein</topology>
    </subcellularLocation>
</comment>
<organism evidence="8 9">
    <name type="scientific">Proteiniphilum saccharofermentans</name>
    <dbReference type="NCBI Taxonomy" id="1642647"/>
    <lineage>
        <taxon>Bacteria</taxon>
        <taxon>Pseudomonadati</taxon>
        <taxon>Bacteroidota</taxon>
        <taxon>Bacteroidia</taxon>
        <taxon>Bacteroidales</taxon>
        <taxon>Dysgonomonadaceae</taxon>
        <taxon>Proteiniphilum</taxon>
    </lineage>
</organism>
<dbReference type="EMBL" id="LT605205">
    <property type="protein sequence ID" value="SCD19838.1"/>
    <property type="molecule type" value="Genomic_DNA"/>
</dbReference>
<dbReference type="PANTHER" id="PTHR30294:SF46">
    <property type="entry name" value="ABC TRANSPORTER PERMEASE"/>
    <property type="match status" value="1"/>
</dbReference>
<feature type="transmembrane region" description="Helical" evidence="6">
    <location>
        <begin position="245"/>
        <end position="269"/>
    </location>
</feature>
<dbReference type="AlphaFoldDB" id="A0A1R3T3J3"/>
<reference evidence="9" key="1">
    <citation type="submission" date="2016-08" db="EMBL/GenBank/DDBJ databases">
        <authorList>
            <person name="Wibberg D."/>
        </authorList>
    </citation>
    <scope>NUCLEOTIDE SEQUENCE [LARGE SCALE GENOMIC DNA]</scope>
</reference>
<feature type="transmembrane region" description="Helical" evidence="6">
    <location>
        <begin position="315"/>
        <end position="334"/>
    </location>
</feature>
<dbReference type="Pfam" id="PF12698">
    <property type="entry name" value="ABC2_membrane_3"/>
    <property type="match status" value="1"/>
</dbReference>
<feature type="transmembrane region" description="Helical" evidence="6">
    <location>
        <begin position="289"/>
        <end position="308"/>
    </location>
</feature>
<evidence type="ECO:0000256" key="4">
    <source>
        <dbReference type="ARBA" id="ARBA00022989"/>
    </source>
</evidence>
<keyword evidence="2" id="KW-1003">Cell membrane</keyword>